<dbReference type="Proteomes" id="UP000006578">
    <property type="component" value="Chromosome"/>
</dbReference>
<dbReference type="AlphaFoldDB" id="Q1GND4"/>
<dbReference type="SUPFAM" id="SSF51905">
    <property type="entry name" value="FAD/NAD(P)-binding domain"/>
    <property type="match status" value="1"/>
</dbReference>
<dbReference type="HOGENOM" id="CLU_698000_0_0_5"/>
<dbReference type="InterPro" id="IPR010108">
    <property type="entry name" value="Lycopene_cyclase_b/e"/>
</dbReference>
<dbReference type="GO" id="GO:0016705">
    <property type="term" value="F:oxidoreductase activity, acting on paired donors, with incorporation or reduction of molecular oxygen"/>
    <property type="evidence" value="ECO:0007669"/>
    <property type="project" value="InterPro"/>
</dbReference>
<dbReference type="Pfam" id="PF05834">
    <property type="entry name" value="Lycopene_cycl"/>
    <property type="match status" value="1"/>
</dbReference>
<organism evidence="2 3">
    <name type="scientific">Sphingopyxis alaskensis (strain DSM 13593 / LMG 18877 / RB2256)</name>
    <name type="common">Sphingomonas alaskensis</name>
    <dbReference type="NCBI Taxonomy" id="317655"/>
    <lineage>
        <taxon>Bacteria</taxon>
        <taxon>Pseudomonadati</taxon>
        <taxon>Pseudomonadota</taxon>
        <taxon>Alphaproteobacteria</taxon>
        <taxon>Sphingomonadales</taxon>
        <taxon>Sphingomonadaceae</taxon>
        <taxon>Sphingopyxis</taxon>
    </lineage>
</organism>
<dbReference type="RefSeq" id="WP_011543400.1">
    <property type="nucleotide sequence ID" value="NC_008048.1"/>
</dbReference>
<dbReference type="Gene3D" id="3.50.50.60">
    <property type="entry name" value="FAD/NAD(P)-binding domain"/>
    <property type="match status" value="1"/>
</dbReference>
<evidence type="ECO:0000313" key="3">
    <source>
        <dbReference type="Proteomes" id="UP000006578"/>
    </source>
</evidence>
<evidence type="ECO:0000256" key="1">
    <source>
        <dbReference type="ARBA" id="ARBA00006599"/>
    </source>
</evidence>
<dbReference type="STRING" id="317655.Sala_3135"/>
<dbReference type="GO" id="GO:0045436">
    <property type="term" value="F:lycopene beta cyclase activity"/>
    <property type="evidence" value="ECO:0007669"/>
    <property type="project" value="InterPro"/>
</dbReference>
<dbReference type="eggNOG" id="COG0654">
    <property type="taxonomic scope" value="Bacteria"/>
</dbReference>
<dbReference type="InterPro" id="IPR008461">
    <property type="entry name" value="CrtY"/>
</dbReference>
<protein>
    <submittedName>
        <fullName evidence="2">Lycopene cyclase</fullName>
    </submittedName>
</protein>
<name>Q1GND4_SPHAL</name>
<dbReference type="EMBL" id="CP000356">
    <property type="protein sequence ID" value="ABF54838.1"/>
    <property type="molecule type" value="Genomic_DNA"/>
</dbReference>
<reference evidence="2 3" key="1">
    <citation type="journal article" date="2009" name="Proc. Natl. Acad. Sci. U.S.A.">
        <title>The genomic basis of trophic strategy in marine bacteria.</title>
        <authorList>
            <person name="Lauro F.M."/>
            <person name="McDougald D."/>
            <person name="Thomas T."/>
            <person name="Williams T.J."/>
            <person name="Egan S."/>
            <person name="Rice S."/>
            <person name="DeMaere M.Z."/>
            <person name="Ting L."/>
            <person name="Ertan H."/>
            <person name="Johnson J."/>
            <person name="Ferriera S."/>
            <person name="Lapidus A."/>
            <person name="Anderson I."/>
            <person name="Kyrpides N."/>
            <person name="Munk A.C."/>
            <person name="Detter C."/>
            <person name="Han C.S."/>
            <person name="Brown M.V."/>
            <person name="Robb F.T."/>
            <person name="Kjelleberg S."/>
            <person name="Cavicchioli R."/>
        </authorList>
    </citation>
    <scope>NUCLEOTIDE SEQUENCE [LARGE SCALE GENOMIC DNA]</scope>
    <source>
        <strain evidence="3">DSM 13593 / LMG 18877 / RB2256</strain>
    </source>
</reference>
<dbReference type="GO" id="GO:0016117">
    <property type="term" value="P:carotenoid biosynthetic process"/>
    <property type="evidence" value="ECO:0007669"/>
    <property type="project" value="InterPro"/>
</dbReference>
<evidence type="ECO:0000313" key="2">
    <source>
        <dbReference type="EMBL" id="ABF54838.1"/>
    </source>
</evidence>
<dbReference type="KEGG" id="sal:Sala_3135"/>
<dbReference type="InterPro" id="IPR036188">
    <property type="entry name" value="FAD/NAD-bd_sf"/>
</dbReference>
<dbReference type="OrthoDB" id="5793379at2"/>
<dbReference type="NCBIfam" id="TIGR01790">
    <property type="entry name" value="carotene-cycl"/>
    <property type="match status" value="1"/>
</dbReference>
<sequence length="385" mass="42448">MVGPNIDKCDIAIVGGGLAGGLAALALAAKRPDLDIRLIEPGPVGGNHIWSFFDSDIAKKDRWLVAPLVRHHWPRYDVRFPAHARTLHMGYKSITGEALAEAVAAALPDGHIIADRAKHVAPDHLLLARGGRLSAKHVLDARGAGKFPTLDCGWQKFVGQALTVKGGHGVEQPVVMDATVEQLDGYRFVYLLPFDAETLFVEDTYYSDDADLDEMVVRERIAAYAAAQGWQVTATMREESGVLPVVIAGDFDRLWPESDRTSRIGVRAGMFHATTGYSLPHAVRTAAALPALVGRADLPALLRARAQSAWRRQRFYRMLDAMLFRAADPDRRYRIFERFYRLSPRLVARFYAGRSTAADRLRLLAGKPPVPVGRALSALAKLDWK</sequence>
<accession>Q1GND4</accession>
<gene>
    <name evidence="2" type="ordered locus">Sala_3135</name>
</gene>
<comment type="similarity">
    <text evidence="1">Belongs to the lycopene cyclase family.</text>
</comment>
<proteinExistence type="inferred from homology"/>
<dbReference type="NCBIfam" id="TIGR01789">
    <property type="entry name" value="lycopene_cycl"/>
    <property type="match status" value="1"/>
</dbReference>
<keyword evidence="3" id="KW-1185">Reference proteome</keyword>